<proteinExistence type="predicted"/>
<dbReference type="Proteomes" id="UP000324222">
    <property type="component" value="Unassembled WGS sequence"/>
</dbReference>
<sequence length="73" mass="7887">MVPEGPPTFSYFDSTFPPISAVRGRLCAAWSPKREARGGTRRHFAASPLFPREASTDQTRIGFIGPSVMTGCG</sequence>
<evidence type="ECO:0000313" key="1">
    <source>
        <dbReference type="EMBL" id="MPC27266.1"/>
    </source>
</evidence>
<name>A0A5B7E2A0_PORTR</name>
<gene>
    <name evidence="1" type="ORF">E2C01_020434</name>
</gene>
<evidence type="ECO:0000313" key="2">
    <source>
        <dbReference type="Proteomes" id="UP000324222"/>
    </source>
</evidence>
<reference evidence="1 2" key="1">
    <citation type="submission" date="2019-05" db="EMBL/GenBank/DDBJ databases">
        <title>Another draft genome of Portunus trituberculatus and its Hox gene families provides insights of decapod evolution.</title>
        <authorList>
            <person name="Jeong J.-H."/>
            <person name="Song I."/>
            <person name="Kim S."/>
            <person name="Choi T."/>
            <person name="Kim D."/>
            <person name="Ryu S."/>
            <person name="Kim W."/>
        </authorList>
    </citation>
    <scope>NUCLEOTIDE SEQUENCE [LARGE SCALE GENOMIC DNA]</scope>
    <source>
        <tissue evidence="1">Muscle</tissue>
    </source>
</reference>
<organism evidence="1 2">
    <name type="scientific">Portunus trituberculatus</name>
    <name type="common">Swimming crab</name>
    <name type="synonym">Neptunus trituberculatus</name>
    <dbReference type="NCBI Taxonomy" id="210409"/>
    <lineage>
        <taxon>Eukaryota</taxon>
        <taxon>Metazoa</taxon>
        <taxon>Ecdysozoa</taxon>
        <taxon>Arthropoda</taxon>
        <taxon>Crustacea</taxon>
        <taxon>Multicrustacea</taxon>
        <taxon>Malacostraca</taxon>
        <taxon>Eumalacostraca</taxon>
        <taxon>Eucarida</taxon>
        <taxon>Decapoda</taxon>
        <taxon>Pleocyemata</taxon>
        <taxon>Brachyura</taxon>
        <taxon>Eubrachyura</taxon>
        <taxon>Portunoidea</taxon>
        <taxon>Portunidae</taxon>
        <taxon>Portuninae</taxon>
        <taxon>Portunus</taxon>
    </lineage>
</organism>
<keyword evidence="2" id="KW-1185">Reference proteome</keyword>
<accession>A0A5B7E2A0</accession>
<comment type="caution">
    <text evidence="1">The sequence shown here is derived from an EMBL/GenBank/DDBJ whole genome shotgun (WGS) entry which is preliminary data.</text>
</comment>
<dbReference type="AlphaFoldDB" id="A0A5B7E2A0"/>
<dbReference type="EMBL" id="VSRR010001717">
    <property type="protein sequence ID" value="MPC27266.1"/>
    <property type="molecule type" value="Genomic_DNA"/>
</dbReference>
<protein>
    <submittedName>
        <fullName evidence="1">Uncharacterized protein</fullName>
    </submittedName>
</protein>